<protein>
    <recommendedName>
        <fullName evidence="7">ATP synthase subunit delta</fullName>
    </recommendedName>
    <alternativeName>
        <fullName evidence="7">ATP synthase F(1) sector subunit delta</fullName>
    </alternativeName>
    <alternativeName>
        <fullName evidence="7">F-type ATPase subunit delta</fullName>
        <shortName evidence="7">F-ATPase subunit delta</shortName>
    </alternativeName>
</protein>
<dbReference type="InterPro" id="IPR026015">
    <property type="entry name" value="ATP_synth_OSCP/delta_N_sf"/>
</dbReference>
<evidence type="ECO:0000256" key="3">
    <source>
        <dbReference type="ARBA" id="ARBA00022781"/>
    </source>
</evidence>
<evidence type="ECO:0000256" key="2">
    <source>
        <dbReference type="ARBA" id="ARBA00022448"/>
    </source>
</evidence>
<comment type="caution">
    <text evidence="8">The sequence shown here is derived from an EMBL/GenBank/DDBJ whole genome shotgun (WGS) entry which is preliminary data.</text>
</comment>
<organism evidence="8 9">
    <name type="scientific">Chengkuizengella marina</name>
    <dbReference type="NCBI Taxonomy" id="2507566"/>
    <lineage>
        <taxon>Bacteria</taxon>
        <taxon>Bacillati</taxon>
        <taxon>Bacillota</taxon>
        <taxon>Bacilli</taxon>
        <taxon>Bacillales</taxon>
        <taxon>Paenibacillaceae</taxon>
        <taxon>Chengkuizengella</taxon>
    </lineage>
</organism>
<dbReference type="GO" id="GO:0046933">
    <property type="term" value="F:proton-transporting ATP synthase activity, rotational mechanism"/>
    <property type="evidence" value="ECO:0007669"/>
    <property type="project" value="UniProtKB-UniRule"/>
</dbReference>
<evidence type="ECO:0000313" key="8">
    <source>
        <dbReference type="EMBL" id="NBI30623.1"/>
    </source>
</evidence>
<dbReference type="HAMAP" id="MF_01416">
    <property type="entry name" value="ATP_synth_delta_bact"/>
    <property type="match status" value="1"/>
</dbReference>
<reference evidence="8 9" key="1">
    <citation type="submission" date="2019-01" db="EMBL/GenBank/DDBJ databases">
        <title>Chengkuizengella sp. nov., isolated from deep-sea sediment of East Pacific Ocean.</title>
        <authorList>
            <person name="Yang J."/>
            <person name="Lai Q."/>
            <person name="Shao Z."/>
        </authorList>
    </citation>
    <scope>NUCLEOTIDE SEQUENCE [LARGE SCALE GENOMIC DNA]</scope>
    <source>
        <strain evidence="8 9">YPA3-1-1</strain>
    </source>
</reference>
<dbReference type="EMBL" id="SIJB01000035">
    <property type="protein sequence ID" value="NBI30623.1"/>
    <property type="molecule type" value="Genomic_DNA"/>
</dbReference>
<comment type="function">
    <text evidence="7">This protein is part of the stalk that links CF(0) to CF(1). It either transmits conformational changes from CF(0) to CF(1) or is implicated in proton conduction.</text>
</comment>
<evidence type="ECO:0000256" key="6">
    <source>
        <dbReference type="ARBA" id="ARBA00023310"/>
    </source>
</evidence>
<keyword evidence="7" id="KW-0139">CF(1)</keyword>
<dbReference type="OrthoDB" id="9802471at2"/>
<keyword evidence="4 7" id="KW-0406">Ion transport</keyword>
<dbReference type="Gene3D" id="1.10.520.20">
    <property type="entry name" value="N-terminal domain of the delta subunit of the F1F0-ATP synthase"/>
    <property type="match status" value="1"/>
</dbReference>
<dbReference type="Proteomes" id="UP000448943">
    <property type="component" value="Unassembled WGS sequence"/>
</dbReference>
<evidence type="ECO:0000256" key="5">
    <source>
        <dbReference type="ARBA" id="ARBA00023136"/>
    </source>
</evidence>
<comment type="subcellular location">
    <subcellularLocation>
        <location evidence="7">Cell membrane</location>
        <topology evidence="7">Peripheral membrane protein</topology>
    </subcellularLocation>
    <subcellularLocation>
        <location evidence="1">Membrane</location>
    </subcellularLocation>
</comment>
<keyword evidence="3 7" id="KW-0375">Hydrogen ion transport</keyword>
<dbReference type="NCBIfam" id="NF004403">
    <property type="entry name" value="PRK05758.2-4"/>
    <property type="match status" value="1"/>
</dbReference>
<proteinExistence type="inferred from homology"/>
<evidence type="ECO:0000256" key="1">
    <source>
        <dbReference type="ARBA" id="ARBA00004370"/>
    </source>
</evidence>
<name>A0A6N9Q7J0_9BACL</name>
<dbReference type="AlphaFoldDB" id="A0A6N9Q7J0"/>
<dbReference type="GO" id="GO:0045259">
    <property type="term" value="C:proton-transporting ATP synthase complex"/>
    <property type="evidence" value="ECO:0007669"/>
    <property type="project" value="UniProtKB-KW"/>
</dbReference>
<keyword evidence="9" id="KW-1185">Reference proteome</keyword>
<dbReference type="GO" id="GO:0005886">
    <property type="term" value="C:plasma membrane"/>
    <property type="evidence" value="ECO:0007669"/>
    <property type="project" value="UniProtKB-SubCell"/>
</dbReference>
<dbReference type="SUPFAM" id="SSF47928">
    <property type="entry name" value="N-terminal domain of the delta subunit of the F1F0-ATP synthase"/>
    <property type="match status" value="1"/>
</dbReference>
<gene>
    <name evidence="7" type="primary">atpH</name>
    <name evidence="8" type="ORF">ERL59_16860</name>
</gene>
<accession>A0A6N9Q7J0</accession>
<evidence type="ECO:0000256" key="4">
    <source>
        <dbReference type="ARBA" id="ARBA00023065"/>
    </source>
</evidence>
<keyword evidence="6 7" id="KW-0066">ATP synthesis</keyword>
<dbReference type="Pfam" id="PF00213">
    <property type="entry name" value="OSCP"/>
    <property type="match status" value="1"/>
</dbReference>
<dbReference type="PANTHER" id="PTHR11910">
    <property type="entry name" value="ATP SYNTHASE DELTA CHAIN"/>
    <property type="match status" value="1"/>
</dbReference>
<dbReference type="NCBIfam" id="TIGR01145">
    <property type="entry name" value="ATP_synt_delta"/>
    <property type="match status" value="1"/>
</dbReference>
<dbReference type="RefSeq" id="WP_160647436.1">
    <property type="nucleotide sequence ID" value="NZ_SIJB01000035.1"/>
</dbReference>
<comment type="similarity">
    <text evidence="7">Belongs to the ATPase delta chain family.</text>
</comment>
<dbReference type="InterPro" id="IPR000711">
    <property type="entry name" value="ATPase_OSCP/dsu"/>
</dbReference>
<evidence type="ECO:0000256" key="7">
    <source>
        <dbReference type="HAMAP-Rule" id="MF_01416"/>
    </source>
</evidence>
<keyword evidence="5 7" id="KW-0472">Membrane</keyword>
<keyword evidence="2 7" id="KW-0813">Transport</keyword>
<evidence type="ECO:0000313" key="9">
    <source>
        <dbReference type="Proteomes" id="UP000448943"/>
    </source>
</evidence>
<keyword evidence="7" id="KW-1003">Cell membrane</keyword>
<dbReference type="PRINTS" id="PR00125">
    <property type="entry name" value="ATPASEDELTA"/>
</dbReference>
<comment type="function">
    <text evidence="7">F(1)F(0) ATP synthase produces ATP from ADP in the presence of a proton or sodium gradient. F-type ATPases consist of two structural domains, F(1) containing the extramembraneous catalytic core and F(0) containing the membrane proton channel, linked together by a central stalk and a peripheral stalk. During catalysis, ATP synthesis in the catalytic domain of F(1) is coupled via a rotary mechanism of the central stalk subunits to proton translocation.</text>
</comment>
<sequence length="183" mass="20360">MSSDTLVGKRYAKALFEVAREQDVIIEVEKELKSIVQFIEVDKDFNKFISHPNIGVDKKKEVISNAFEGKVSEIVLHTVQLLFERGRGSILAAIYEYYVGVANEFLGQADAVVYTPSKLSEDELKEVEDRFGKLTGKQINASNEIDPGLLGGLKVRIGDRLYDGSLSGKLAALEQELNSKQYS</sequence>